<dbReference type="STRING" id="94827.A0A099ZUS6"/>
<evidence type="ECO:0000313" key="3">
    <source>
        <dbReference type="EMBL" id="KGL85566.1"/>
    </source>
</evidence>
<reference evidence="3 4" key="1">
    <citation type="submission" date="2014-06" db="EMBL/GenBank/DDBJ databases">
        <title>Genome evolution of avian class.</title>
        <authorList>
            <person name="Zhang G."/>
            <person name="Li C."/>
        </authorList>
    </citation>
    <scope>NUCLEOTIDE SEQUENCE [LARGE SCALE GENOMIC DNA]</scope>
    <source>
        <strain evidence="3">BGI_N309</strain>
    </source>
</reference>
<dbReference type="Pfam" id="PF13765">
    <property type="entry name" value="PRY"/>
    <property type="match status" value="1"/>
</dbReference>
<dbReference type="InterPro" id="IPR001870">
    <property type="entry name" value="B30.2/SPRY"/>
</dbReference>
<accession>A0A099ZUS6</accession>
<evidence type="ECO:0000259" key="2">
    <source>
        <dbReference type="PROSITE" id="PS50188"/>
    </source>
</evidence>
<proteinExistence type="predicted"/>
<gene>
    <name evidence="3" type="ORF">N309_00002</name>
</gene>
<organism evidence="3 4">
    <name type="scientific">Tinamus guttatus</name>
    <name type="common">White-throated tinamou</name>
    <dbReference type="NCBI Taxonomy" id="94827"/>
    <lineage>
        <taxon>Eukaryota</taxon>
        <taxon>Metazoa</taxon>
        <taxon>Chordata</taxon>
        <taxon>Craniata</taxon>
        <taxon>Vertebrata</taxon>
        <taxon>Euteleostomi</taxon>
        <taxon>Archelosauria</taxon>
        <taxon>Archosauria</taxon>
        <taxon>Dinosauria</taxon>
        <taxon>Saurischia</taxon>
        <taxon>Theropoda</taxon>
        <taxon>Coelurosauria</taxon>
        <taxon>Aves</taxon>
        <taxon>Palaeognathae</taxon>
        <taxon>Tinamiformes</taxon>
        <taxon>Tinamidae</taxon>
        <taxon>Tinamus</taxon>
    </lineage>
</organism>
<dbReference type="InterPro" id="IPR043136">
    <property type="entry name" value="B30.2/SPRY_sf"/>
</dbReference>
<evidence type="ECO:0000256" key="1">
    <source>
        <dbReference type="SAM" id="MobiDB-lite"/>
    </source>
</evidence>
<dbReference type="AlphaFoldDB" id="A0A099ZUS6"/>
<evidence type="ECO:0000313" key="4">
    <source>
        <dbReference type="Proteomes" id="UP000053641"/>
    </source>
</evidence>
<dbReference type="InterPro" id="IPR050143">
    <property type="entry name" value="TRIM/RBCC"/>
</dbReference>
<feature type="non-terminal residue" evidence="3">
    <location>
        <position position="1"/>
    </location>
</feature>
<dbReference type="EMBL" id="KL899753">
    <property type="protein sequence ID" value="KGL85566.1"/>
    <property type="molecule type" value="Genomic_DNA"/>
</dbReference>
<feature type="region of interest" description="Disordered" evidence="1">
    <location>
        <begin position="1"/>
        <end position="21"/>
    </location>
</feature>
<dbReference type="InterPro" id="IPR003879">
    <property type="entry name" value="Butyrophylin_SPRY"/>
</dbReference>
<dbReference type="SUPFAM" id="SSF49899">
    <property type="entry name" value="Concanavalin A-like lectins/glucanases"/>
    <property type="match status" value="1"/>
</dbReference>
<feature type="non-terminal residue" evidence="3">
    <location>
        <position position="67"/>
    </location>
</feature>
<dbReference type="SMART" id="SM00589">
    <property type="entry name" value="PRY"/>
    <property type="match status" value="1"/>
</dbReference>
<protein>
    <submittedName>
        <fullName evidence="3">E3 ubiquitin-protein ligase TRIM39</fullName>
    </submittedName>
</protein>
<sequence>DADTAHPRLKVSQDGKSVKDTGKITTVPRTEMRFDSHLFVLAKEGYTSGKRYWEVDVGEKKNWEVGI</sequence>
<dbReference type="PROSITE" id="PS50188">
    <property type="entry name" value="B302_SPRY"/>
    <property type="match status" value="1"/>
</dbReference>
<dbReference type="PANTHER" id="PTHR24103">
    <property type="entry name" value="E3 UBIQUITIN-PROTEIN LIGASE TRIM"/>
    <property type="match status" value="1"/>
</dbReference>
<name>A0A099ZUS6_TINGU</name>
<dbReference type="Gene3D" id="2.60.120.920">
    <property type="match status" value="1"/>
</dbReference>
<dbReference type="InterPro" id="IPR006574">
    <property type="entry name" value="PRY"/>
</dbReference>
<dbReference type="PRINTS" id="PR01407">
    <property type="entry name" value="BUTYPHLNCDUF"/>
</dbReference>
<dbReference type="Proteomes" id="UP000053641">
    <property type="component" value="Unassembled WGS sequence"/>
</dbReference>
<keyword evidence="4" id="KW-1185">Reference proteome</keyword>
<feature type="domain" description="B30.2/SPRY" evidence="2">
    <location>
        <begin position="1"/>
        <end position="67"/>
    </location>
</feature>
<dbReference type="InterPro" id="IPR013320">
    <property type="entry name" value="ConA-like_dom_sf"/>
</dbReference>